<dbReference type="InterPro" id="IPR051677">
    <property type="entry name" value="AfsR-DnrI-RedD_regulator"/>
</dbReference>
<dbReference type="Gene3D" id="1.25.40.10">
    <property type="entry name" value="Tetratricopeptide repeat domain"/>
    <property type="match status" value="2"/>
</dbReference>
<reference evidence="8 9" key="1">
    <citation type="journal article" date="2019" name="Int. J. Syst. Evol. Microbiol.">
        <title>The Global Catalogue of Microorganisms (GCM) 10K type strain sequencing project: providing services to taxonomists for standard genome sequencing and annotation.</title>
        <authorList>
            <consortium name="The Broad Institute Genomics Platform"/>
            <consortium name="The Broad Institute Genome Sequencing Center for Infectious Disease"/>
            <person name="Wu L."/>
            <person name="Ma J."/>
        </authorList>
    </citation>
    <scope>NUCLEOTIDE SEQUENCE [LARGE SCALE GENOMIC DNA]</scope>
    <source>
        <strain evidence="8 9">JCM 14718</strain>
    </source>
</reference>
<dbReference type="SMART" id="SM01043">
    <property type="entry name" value="BTAD"/>
    <property type="match status" value="1"/>
</dbReference>
<dbReference type="InterPro" id="IPR001867">
    <property type="entry name" value="OmpR/PhoB-type_DNA-bd"/>
</dbReference>
<evidence type="ECO:0000256" key="6">
    <source>
        <dbReference type="PROSITE-ProRule" id="PRU01091"/>
    </source>
</evidence>
<evidence type="ECO:0000256" key="1">
    <source>
        <dbReference type="ARBA" id="ARBA00005820"/>
    </source>
</evidence>
<feature type="domain" description="OmpR/PhoB-type" evidence="7">
    <location>
        <begin position="1"/>
        <end position="105"/>
    </location>
</feature>
<keyword evidence="9" id="KW-1185">Reference proteome</keyword>
<evidence type="ECO:0000256" key="4">
    <source>
        <dbReference type="ARBA" id="ARBA00023163"/>
    </source>
</evidence>
<proteinExistence type="inferred from homology"/>
<dbReference type="Pfam" id="PF13374">
    <property type="entry name" value="TPR_10"/>
    <property type="match status" value="1"/>
</dbReference>
<keyword evidence="4" id="KW-0804">Transcription</keyword>
<evidence type="ECO:0000256" key="2">
    <source>
        <dbReference type="ARBA" id="ARBA00023015"/>
    </source>
</evidence>
<dbReference type="EMBL" id="BAAANY010000013">
    <property type="protein sequence ID" value="GAA1684975.1"/>
    <property type="molecule type" value="Genomic_DNA"/>
</dbReference>
<dbReference type="InterPro" id="IPR011990">
    <property type="entry name" value="TPR-like_helical_dom_sf"/>
</dbReference>
<protein>
    <submittedName>
        <fullName evidence="8">BTAD domain-containing putative transcriptional regulator</fullName>
    </submittedName>
</protein>
<dbReference type="Pfam" id="PF13424">
    <property type="entry name" value="TPR_12"/>
    <property type="match status" value="1"/>
</dbReference>
<comment type="caution">
    <text evidence="8">The sequence shown here is derived from an EMBL/GenBank/DDBJ whole genome shotgun (WGS) entry which is preliminary data.</text>
</comment>
<evidence type="ECO:0000313" key="8">
    <source>
        <dbReference type="EMBL" id="GAA1684975.1"/>
    </source>
</evidence>
<keyword evidence="5" id="KW-0802">TPR repeat</keyword>
<dbReference type="PANTHER" id="PTHR35807:SF1">
    <property type="entry name" value="TRANSCRIPTIONAL REGULATOR REDD"/>
    <property type="match status" value="1"/>
</dbReference>
<organism evidence="8 9">
    <name type="scientific">Fodinicola feengrottensis</name>
    <dbReference type="NCBI Taxonomy" id="435914"/>
    <lineage>
        <taxon>Bacteria</taxon>
        <taxon>Bacillati</taxon>
        <taxon>Actinomycetota</taxon>
        <taxon>Actinomycetes</taxon>
        <taxon>Mycobacteriales</taxon>
        <taxon>Fodinicola</taxon>
    </lineage>
</organism>
<dbReference type="CDD" id="cd15831">
    <property type="entry name" value="BTAD"/>
    <property type="match status" value="1"/>
</dbReference>
<dbReference type="PROSITE" id="PS51755">
    <property type="entry name" value="OMPR_PHOB"/>
    <property type="match status" value="1"/>
</dbReference>
<feature type="DNA-binding region" description="OmpR/PhoB-type" evidence="6">
    <location>
        <begin position="1"/>
        <end position="105"/>
    </location>
</feature>
<dbReference type="InterPro" id="IPR016032">
    <property type="entry name" value="Sig_transdc_resp-reg_C-effctor"/>
</dbReference>
<dbReference type="SUPFAM" id="SSF48452">
    <property type="entry name" value="TPR-like"/>
    <property type="match status" value="2"/>
</dbReference>
<dbReference type="SMART" id="SM00028">
    <property type="entry name" value="TPR"/>
    <property type="match status" value="6"/>
</dbReference>
<evidence type="ECO:0000259" key="7">
    <source>
        <dbReference type="PROSITE" id="PS51755"/>
    </source>
</evidence>
<evidence type="ECO:0000256" key="5">
    <source>
        <dbReference type="PROSITE-ProRule" id="PRU00339"/>
    </source>
</evidence>
<evidence type="ECO:0000313" key="9">
    <source>
        <dbReference type="Proteomes" id="UP001500618"/>
    </source>
</evidence>
<dbReference type="InterPro" id="IPR005158">
    <property type="entry name" value="BTAD"/>
</dbReference>
<dbReference type="SUPFAM" id="SSF52540">
    <property type="entry name" value="P-loop containing nucleoside triphosphate hydrolases"/>
    <property type="match status" value="1"/>
</dbReference>
<keyword evidence="3 6" id="KW-0238">DNA-binding</keyword>
<dbReference type="PROSITE" id="PS50005">
    <property type="entry name" value="TPR"/>
    <property type="match status" value="1"/>
</dbReference>
<dbReference type="SMART" id="SM00862">
    <property type="entry name" value="Trans_reg_C"/>
    <property type="match status" value="1"/>
</dbReference>
<dbReference type="PRINTS" id="PR00364">
    <property type="entry name" value="DISEASERSIST"/>
</dbReference>
<dbReference type="CDD" id="cd00383">
    <property type="entry name" value="trans_reg_C"/>
    <property type="match status" value="1"/>
</dbReference>
<comment type="similarity">
    <text evidence="1">Belongs to the AfsR/DnrI/RedD regulatory family.</text>
</comment>
<dbReference type="Gene3D" id="1.10.10.10">
    <property type="entry name" value="Winged helix-like DNA-binding domain superfamily/Winged helix DNA-binding domain"/>
    <property type="match status" value="1"/>
</dbReference>
<name>A0ABN2HB90_9ACTN</name>
<evidence type="ECO:0000256" key="3">
    <source>
        <dbReference type="ARBA" id="ARBA00023125"/>
    </source>
</evidence>
<accession>A0ABN2HB90</accession>
<gene>
    <name evidence="8" type="ORF">GCM10009765_37900</name>
</gene>
<dbReference type="RefSeq" id="WP_344311564.1">
    <property type="nucleotide sequence ID" value="NZ_BAAANY010000013.1"/>
</dbReference>
<dbReference type="InterPro" id="IPR036388">
    <property type="entry name" value="WH-like_DNA-bd_sf"/>
</dbReference>
<dbReference type="Proteomes" id="UP001500618">
    <property type="component" value="Unassembled WGS sequence"/>
</dbReference>
<dbReference type="InterPro" id="IPR019734">
    <property type="entry name" value="TPR_rpt"/>
</dbReference>
<dbReference type="SUPFAM" id="SSF46894">
    <property type="entry name" value="C-terminal effector domain of the bipartite response regulators"/>
    <property type="match status" value="1"/>
</dbReference>
<dbReference type="PANTHER" id="PTHR35807">
    <property type="entry name" value="TRANSCRIPTIONAL REGULATOR REDD-RELATED"/>
    <property type="match status" value="1"/>
</dbReference>
<dbReference type="Pfam" id="PF00486">
    <property type="entry name" value="Trans_reg_C"/>
    <property type="match status" value="1"/>
</dbReference>
<dbReference type="InterPro" id="IPR027417">
    <property type="entry name" value="P-loop_NTPase"/>
</dbReference>
<dbReference type="Pfam" id="PF03704">
    <property type="entry name" value="BTAD"/>
    <property type="match status" value="1"/>
</dbReference>
<sequence>MTDRAADTLSVRLLGPPRALVNGKDIALGPPRQRALFAVLALRFNQVVFTTQLIDAVWGEDLPGGPKGGVHTYVAGLRRVLEPGRTRRSPGTVLQSYGSGYRLNVPAGQVDVAEFERLREDGRRFWQDGAYADANTTFQAALDLFDGVVLGDVAGPFAAAQRDRLSELRLAMVEDRIDILLAQGRHAEATGEMETLTRDHPLRERPWAQLMLARYRDGRQAAALAAYDQARAISADELGLDPGPMLTELRQRILAGDPTLSRPVPALVAAATATRVQRTLPRDTRNFIGRDPEVETILRLAAEPPPDASAVCAIDGMGGVGKTSLAVHLAQRLAGRFPDAQLYLDLHAHTAGTRPMSPTAALDKLLRALDIPGERIPADLDDRAGLWRAEVARRRAVLVLDNAADAGQVRPLLPGAAGSFVLITARRRLVGLEADEFLTLDVLPGRDAVALFAAIVGADRAGAEPAATEAVVRMCGCLPLAVQIAAARMRHREGWTAAHLLARLDDEKSRLSELRADDLSVAATFSLSYRSLDAAGQRLFRLLGLFPGLGLGIHAMAALAGTDVSAVDRALQDILEAHLVDEPEPGRYRLHDLLGIFAARRCQAEESVQDQRAARLRLFGFYVHSTNNAEELIRPARRDRAAEPPPGTVVRPLADRVDALRWLDSERPNLVPMVRAAAEHGFPDQAWRISRYLWGFFEARGLWADWIASHEIALSCTREVGDQLAQARILVGLGVAKKDLRRYDEAIEHYLAARVLMRAAGFRSGEAGVLTNLGNTYRHVGRLAESVDCHQQAVEISRQGGDSVGEAIALNNLGQIYRDAGRFEESVRCEEQALRMCRAAGDRQLEGVALDNLARAYLSLRSFDLAFTYARQGLVTCRAAGDRYGEAVILDCLARIYRVTDRFAEAADHWRQALVIAESLNSPLAADLRDHLDALSSRATVR</sequence>
<keyword evidence="2" id="KW-0805">Transcription regulation</keyword>
<feature type="repeat" description="TPR" evidence="5">
    <location>
        <begin position="767"/>
        <end position="800"/>
    </location>
</feature>